<dbReference type="Proteomes" id="UP000184073">
    <property type="component" value="Unassembled WGS sequence"/>
</dbReference>
<dbReference type="EMBL" id="KV878132">
    <property type="protein sequence ID" value="OJJ05259.1"/>
    <property type="molecule type" value="Genomic_DNA"/>
</dbReference>
<name>A0A1L9PUN3_ASPVE</name>
<dbReference type="OrthoDB" id="3515175at2759"/>
<evidence type="ECO:0000313" key="3">
    <source>
        <dbReference type="Proteomes" id="UP000184073"/>
    </source>
</evidence>
<feature type="compositionally biased region" description="Basic and acidic residues" evidence="1">
    <location>
        <begin position="428"/>
        <end position="437"/>
    </location>
</feature>
<dbReference type="VEuPathDB" id="FungiDB:ASPVEDRAFT_44776"/>
<dbReference type="AlphaFoldDB" id="A0A1L9PUN3"/>
<reference evidence="3" key="1">
    <citation type="journal article" date="2017" name="Genome Biol.">
        <title>Comparative genomics reveals high biological diversity and specific adaptations in the industrially and medically important fungal genus Aspergillus.</title>
        <authorList>
            <person name="de Vries R.P."/>
            <person name="Riley R."/>
            <person name="Wiebenga A."/>
            <person name="Aguilar-Osorio G."/>
            <person name="Amillis S."/>
            <person name="Uchima C.A."/>
            <person name="Anderluh G."/>
            <person name="Asadollahi M."/>
            <person name="Askin M."/>
            <person name="Barry K."/>
            <person name="Battaglia E."/>
            <person name="Bayram O."/>
            <person name="Benocci T."/>
            <person name="Braus-Stromeyer S.A."/>
            <person name="Caldana C."/>
            <person name="Canovas D."/>
            <person name="Cerqueira G.C."/>
            <person name="Chen F."/>
            <person name="Chen W."/>
            <person name="Choi C."/>
            <person name="Clum A."/>
            <person name="Dos Santos R.A."/>
            <person name="Damasio A.R."/>
            <person name="Diallinas G."/>
            <person name="Emri T."/>
            <person name="Fekete E."/>
            <person name="Flipphi M."/>
            <person name="Freyberg S."/>
            <person name="Gallo A."/>
            <person name="Gournas C."/>
            <person name="Habgood R."/>
            <person name="Hainaut M."/>
            <person name="Harispe M.L."/>
            <person name="Henrissat B."/>
            <person name="Hilden K.S."/>
            <person name="Hope R."/>
            <person name="Hossain A."/>
            <person name="Karabika E."/>
            <person name="Karaffa L."/>
            <person name="Karanyi Z."/>
            <person name="Krasevec N."/>
            <person name="Kuo A."/>
            <person name="Kusch H."/>
            <person name="LaButti K."/>
            <person name="Lagendijk E.L."/>
            <person name="Lapidus A."/>
            <person name="Levasseur A."/>
            <person name="Lindquist E."/>
            <person name="Lipzen A."/>
            <person name="Logrieco A.F."/>
            <person name="MacCabe A."/>
            <person name="Maekelae M.R."/>
            <person name="Malavazi I."/>
            <person name="Melin P."/>
            <person name="Meyer V."/>
            <person name="Mielnichuk N."/>
            <person name="Miskei M."/>
            <person name="Molnar A.P."/>
            <person name="Mule G."/>
            <person name="Ngan C.Y."/>
            <person name="Orejas M."/>
            <person name="Orosz E."/>
            <person name="Ouedraogo J.P."/>
            <person name="Overkamp K.M."/>
            <person name="Park H.-S."/>
            <person name="Perrone G."/>
            <person name="Piumi F."/>
            <person name="Punt P.J."/>
            <person name="Ram A.F."/>
            <person name="Ramon A."/>
            <person name="Rauscher S."/>
            <person name="Record E."/>
            <person name="Riano-Pachon D.M."/>
            <person name="Robert V."/>
            <person name="Roehrig J."/>
            <person name="Ruller R."/>
            <person name="Salamov A."/>
            <person name="Salih N.S."/>
            <person name="Samson R.A."/>
            <person name="Sandor E."/>
            <person name="Sanguinetti M."/>
            <person name="Schuetze T."/>
            <person name="Sepcic K."/>
            <person name="Shelest E."/>
            <person name="Sherlock G."/>
            <person name="Sophianopoulou V."/>
            <person name="Squina F.M."/>
            <person name="Sun H."/>
            <person name="Susca A."/>
            <person name="Todd R.B."/>
            <person name="Tsang A."/>
            <person name="Unkles S.E."/>
            <person name="van de Wiele N."/>
            <person name="van Rossen-Uffink D."/>
            <person name="Oliveira J.V."/>
            <person name="Vesth T.C."/>
            <person name="Visser J."/>
            <person name="Yu J.-H."/>
            <person name="Zhou M."/>
            <person name="Andersen M.R."/>
            <person name="Archer D.B."/>
            <person name="Baker S.E."/>
            <person name="Benoit I."/>
            <person name="Brakhage A.A."/>
            <person name="Braus G.H."/>
            <person name="Fischer R."/>
            <person name="Frisvad J.C."/>
            <person name="Goldman G.H."/>
            <person name="Houbraken J."/>
            <person name="Oakley B."/>
            <person name="Pocsi I."/>
            <person name="Scazzocchio C."/>
            <person name="Seiboth B."/>
            <person name="vanKuyk P.A."/>
            <person name="Wortman J."/>
            <person name="Dyer P.S."/>
            <person name="Grigoriev I.V."/>
        </authorList>
    </citation>
    <scope>NUCLEOTIDE SEQUENCE [LARGE SCALE GENOMIC DNA]</scope>
    <source>
        <strain evidence="3">CBS 583.65</strain>
    </source>
</reference>
<evidence type="ECO:0000313" key="2">
    <source>
        <dbReference type="EMBL" id="OJJ05259.1"/>
    </source>
</evidence>
<proteinExistence type="predicted"/>
<dbReference type="GeneID" id="63728647"/>
<dbReference type="STRING" id="1036611.A0A1L9PUN3"/>
<keyword evidence="3" id="KW-1185">Reference proteome</keyword>
<sequence length="537" mass="59000">MVDIWPWEESSTPGSPAEMVGSTVLENPPRGMSWYHAKDYSKSRASSFTMSDDLPQNIPEDIDAVIDDLLVLTQEPAGPPPDRSAVSNLQLLARFPEQLWQRLEEEPDRLGPSRVSSHVLAVAYAGRSHLNWVAFQNLTLSVIAAAVASDELRGASALSVCVDQFEMEREEGLEEFTATVAQCTGLRQLCLLQRPDRDSDDASAHFCSQLLLLSQQGPSEERGGLGWLHGKTIYATCAFSTSLRSHKFLTSSSTITRSSTSPHGQILPVMHIFMFSHYQSEDGPGLAADNIQPYRNYYTMNNTLLEAESFAVQFLAYLQSLGSGSDSEKAILQFTFNRATSSSSGQLGVIPIPAGFFDYELPPNDPSRAKLNDIHSGSWVILVGSSDQSSDHNETLGGTPSGPCRPPPPYYPTECHADTSQTSANMDRGSRMSRSSDDTVVAENAVFVHYSFVKVRQPFTEIDDRHQQMPISTPNRAEVVGGLTDFLRQAAPGSDIPAWEKRIGEMVMSLRTRRAPIGIDIGVMTEIRARALLNQLL</sequence>
<protein>
    <submittedName>
        <fullName evidence="2">Uncharacterized protein</fullName>
    </submittedName>
</protein>
<evidence type="ECO:0000256" key="1">
    <source>
        <dbReference type="SAM" id="MobiDB-lite"/>
    </source>
</evidence>
<organism evidence="2 3">
    <name type="scientific">Aspergillus versicolor CBS 583.65</name>
    <dbReference type="NCBI Taxonomy" id="1036611"/>
    <lineage>
        <taxon>Eukaryota</taxon>
        <taxon>Fungi</taxon>
        <taxon>Dikarya</taxon>
        <taxon>Ascomycota</taxon>
        <taxon>Pezizomycotina</taxon>
        <taxon>Eurotiomycetes</taxon>
        <taxon>Eurotiomycetidae</taxon>
        <taxon>Eurotiales</taxon>
        <taxon>Aspergillaceae</taxon>
        <taxon>Aspergillus</taxon>
        <taxon>Aspergillus subgen. Nidulantes</taxon>
    </lineage>
</organism>
<gene>
    <name evidence="2" type="ORF">ASPVEDRAFT_44776</name>
</gene>
<dbReference type="RefSeq" id="XP_040671021.1">
    <property type="nucleotide sequence ID" value="XM_040813136.1"/>
</dbReference>
<accession>A0A1L9PUN3</accession>
<feature type="region of interest" description="Disordered" evidence="1">
    <location>
        <begin position="386"/>
        <end position="437"/>
    </location>
</feature>